<gene>
    <name evidence="2" type="ORF">GCM10007383_10280</name>
</gene>
<dbReference type="AlphaFoldDB" id="A0A918ITA3"/>
<keyword evidence="3" id="KW-1185">Reference proteome</keyword>
<evidence type="ECO:0000313" key="2">
    <source>
        <dbReference type="EMBL" id="GGW26921.1"/>
    </source>
</evidence>
<evidence type="ECO:0000313" key="3">
    <source>
        <dbReference type="Proteomes" id="UP000634668"/>
    </source>
</evidence>
<accession>A0A918ITA3</accession>
<keyword evidence="1" id="KW-0732">Signal</keyword>
<dbReference type="RefSeq" id="WP_026812111.1">
    <property type="nucleotide sequence ID" value="NZ_BMWP01000005.1"/>
</dbReference>
<name>A0A918ITA3_9FLAO</name>
<reference evidence="2" key="1">
    <citation type="journal article" date="2014" name="Int. J. Syst. Evol. Microbiol.">
        <title>Complete genome sequence of Corynebacterium casei LMG S-19264T (=DSM 44701T), isolated from a smear-ripened cheese.</title>
        <authorList>
            <consortium name="US DOE Joint Genome Institute (JGI-PGF)"/>
            <person name="Walter F."/>
            <person name="Albersmeier A."/>
            <person name="Kalinowski J."/>
            <person name="Ruckert C."/>
        </authorList>
    </citation>
    <scope>NUCLEOTIDE SEQUENCE</scope>
    <source>
        <strain evidence="2">KCTC 12113</strain>
    </source>
</reference>
<dbReference type="Proteomes" id="UP000634668">
    <property type="component" value="Unassembled WGS sequence"/>
</dbReference>
<reference evidence="2" key="2">
    <citation type="submission" date="2020-09" db="EMBL/GenBank/DDBJ databases">
        <authorList>
            <person name="Sun Q."/>
            <person name="Kim S."/>
        </authorList>
    </citation>
    <scope>NUCLEOTIDE SEQUENCE</scope>
    <source>
        <strain evidence="2">KCTC 12113</strain>
    </source>
</reference>
<proteinExistence type="predicted"/>
<evidence type="ECO:0000256" key="1">
    <source>
        <dbReference type="SAM" id="SignalP"/>
    </source>
</evidence>
<organism evidence="2 3">
    <name type="scientific">Arenibacter certesii</name>
    <dbReference type="NCBI Taxonomy" id="228955"/>
    <lineage>
        <taxon>Bacteria</taxon>
        <taxon>Pseudomonadati</taxon>
        <taxon>Bacteroidota</taxon>
        <taxon>Flavobacteriia</taxon>
        <taxon>Flavobacteriales</taxon>
        <taxon>Flavobacteriaceae</taxon>
        <taxon>Arenibacter</taxon>
    </lineage>
</organism>
<sequence>MRKFNLILVAVMLLSIGSISANSRLDDKPAKSLSQQIKELLSNNALRVPLDAEMSGVVYFTVNSEKEMVVLSVLTNEEALESYVKGRLNYIKVECSDYEMGITYKIPVRIKG</sequence>
<feature type="chain" id="PRO_5037715273" evidence="1">
    <location>
        <begin position="22"/>
        <end position="112"/>
    </location>
</feature>
<protein>
    <submittedName>
        <fullName evidence="2">Uncharacterized protein</fullName>
    </submittedName>
</protein>
<feature type="signal peptide" evidence="1">
    <location>
        <begin position="1"/>
        <end position="21"/>
    </location>
</feature>
<dbReference type="EMBL" id="BMWP01000005">
    <property type="protein sequence ID" value="GGW26921.1"/>
    <property type="molecule type" value="Genomic_DNA"/>
</dbReference>
<comment type="caution">
    <text evidence="2">The sequence shown here is derived from an EMBL/GenBank/DDBJ whole genome shotgun (WGS) entry which is preliminary data.</text>
</comment>